<dbReference type="PIRSF" id="PIRSF015626">
    <property type="entry name" value="FdhD"/>
    <property type="match status" value="1"/>
</dbReference>
<keyword evidence="2" id="KW-0501">Molybdenum cofactor biosynthesis</keyword>
<dbReference type="AlphaFoldDB" id="A0A9D1R5R2"/>
<dbReference type="PANTHER" id="PTHR30592">
    <property type="entry name" value="FORMATE DEHYDROGENASE"/>
    <property type="match status" value="1"/>
</dbReference>
<dbReference type="SUPFAM" id="SSF53927">
    <property type="entry name" value="Cytidine deaminase-like"/>
    <property type="match status" value="1"/>
</dbReference>
<reference evidence="3" key="2">
    <citation type="submission" date="2021-04" db="EMBL/GenBank/DDBJ databases">
        <authorList>
            <person name="Gilroy R."/>
        </authorList>
    </citation>
    <scope>NUCLEOTIDE SEQUENCE</scope>
    <source>
        <strain evidence="3">CHK195-6426</strain>
    </source>
</reference>
<dbReference type="RefSeq" id="WP_318705177.1">
    <property type="nucleotide sequence ID" value="NZ_CALWMU010000057.1"/>
</dbReference>
<comment type="caution">
    <text evidence="3">The sequence shown here is derived from an EMBL/GenBank/DDBJ whole genome shotgun (WGS) entry which is preliminary data.</text>
</comment>
<dbReference type="InterPro" id="IPR003786">
    <property type="entry name" value="FdhD"/>
</dbReference>
<sequence length="259" mass="28902">MIQNRVTMCQEIVKVQGEAIKRAEDELLLEHALSLEYGGEKIPFFCTELLLRELAVGYVFSAFGRNLGKERYLLESVVPGHTELRFLGEGALEAPFGRAQDFTVEAEWILKAMESFSKRSELFLRTGNVHSAAFLPRKQKGRGQEFQYALYAEDIGRHNALDKLIGLALVQDIDLSDGVVLLSGRAPSDMVKKLMSAGVKMAVSVSAPTYDSVRLAQAAGITLIGFARGSRMNIYSNAYRVTGKEREVFHADEKRDFFK</sequence>
<evidence type="ECO:0000256" key="1">
    <source>
        <dbReference type="ARBA" id="ARBA00022490"/>
    </source>
</evidence>
<evidence type="ECO:0000313" key="4">
    <source>
        <dbReference type="Proteomes" id="UP000824265"/>
    </source>
</evidence>
<dbReference type="Gene3D" id="3.40.140.10">
    <property type="entry name" value="Cytidine Deaminase, domain 2"/>
    <property type="match status" value="1"/>
</dbReference>
<evidence type="ECO:0000256" key="2">
    <source>
        <dbReference type="ARBA" id="ARBA00023150"/>
    </source>
</evidence>
<reference evidence="3" key="1">
    <citation type="journal article" date="2021" name="PeerJ">
        <title>Extensive microbial diversity within the chicken gut microbiome revealed by metagenomics and culture.</title>
        <authorList>
            <person name="Gilroy R."/>
            <person name="Ravi A."/>
            <person name="Getino M."/>
            <person name="Pursley I."/>
            <person name="Horton D.L."/>
            <person name="Alikhan N.F."/>
            <person name="Baker D."/>
            <person name="Gharbi K."/>
            <person name="Hall N."/>
            <person name="Watson M."/>
            <person name="Adriaenssens E.M."/>
            <person name="Foster-Nyarko E."/>
            <person name="Jarju S."/>
            <person name="Secka A."/>
            <person name="Antonio M."/>
            <person name="Oren A."/>
            <person name="Chaudhuri R.R."/>
            <person name="La Ragione R."/>
            <person name="Hildebrand F."/>
            <person name="Pallen M.J."/>
        </authorList>
    </citation>
    <scope>NUCLEOTIDE SEQUENCE</scope>
    <source>
        <strain evidence="3">CHK195-6426</strain>
    </source>
</reference>
<accession>A0A9D1R5R2</accession>
<organism evidence="3 4">
    <name type="scientific">Candidatus Acetatifactor stercoripullorum</name>
    <dbReference type="NCBI Taxonomy" id="2838414"/>
    <lineage>
        <taxon>Bacteria</taxon>
        <taxon>Bacillati</taxon>
        <taxon>Bacillota</taxon>
        <taxon>Clostridia</taxon>
        <taxon>Lachnospirales</taxon>
        <taxon>Lachnospiraceae</taxon>
        <taxon>Acetatifactor</taxon>
    </lineage>
</organism>
<gene>
    <name evidence="3" type="ORF">H9742_08165</name>
</gene>
<protein>
    <submittedName>
        <fullName evidence="3">Formate dehydrogenase accessory sulfurtransferase FdhD</fullName>
    </submittedName>
</protein>
<dbReference type="Proteomes" id="UP000824265">
    <property type="component" value="Unassembled WGS sequence"/>
</dbReference>
<dbReference type="GO" id="GO:0016783">
    <property type="term" value="F:sulfurtransferase activity"/>
    <property type="evidence" value="ECO:0007669"/>
    <property type="project" value="InterPro"/>
</dbReference>
<dbReference type="Pfam" id="PF02634">
    <property type="entry name" value="FdhD-NarQ"/>
    <property type="match status" value="1"/>
</dbReference>
<keyword evidence="1" id="KW-0963">Cytoplasm</keyword>
<dbReference type="GO" id="GO:0006777">
    <property type="term" value="P:Mo-molybdopterin cofactor biosynthetic process"/>
    <property type="evidence" value="ECO:0007669"/>
    <property type="project" value="UniProtKB-KW"/>
</dbReference>
<dbReference type="EMBL" id="DXGH01000043">
    <property type="protein sequence ID" value="HIW81475.1"/>
    <property type="molecule type" value="Genomic_DNA"/>
</dbReference>
<dbReference type="PANTHER" id="PTHR30592:SF1">
    <property type="entry name" value="SULFUR CARRIER PROTEIN FDHD"/>
    <property type="match status" value="1"/>
</dbReference>
<proteinExistence type="predicted"/>
<dbReference type="InterPro" id="IPR016193">
    <property type="entry name" value="Cytidine_deaminase-like"/>
</dbReference>
<name>A0A9D1R5R2_9FIRM</name>
<evidence type="ECO:0000313" key="3">
    <source>
        <dbReference type="EMBL" id="HIW81475.1"/>
    </source>
</evidence>